<evidence type="ECO:0000313" key="2">
    <source>
        <dbReference type="EMBL" id="TMQ63790.1"/>
    </source>
</evidence>
<gene>
    <name evidence="2" type="ORF">E6K79_09085</name>
</gene>
<dbReference type="InterPro" id="IPR028994">
    <property type="entry name" value="Integrin_alpha_N"/>
</dbReference>
<dbReference type="PANTHER" id="PTHR46580">
    <property type="entry name" value="SENSOR KINASE-RELATED"/>
    <property type="match status" value="1"/>
</dbReference>
<dbReference type="AlphaFoldDB" id="A0A538TJK1"/>
<name>A0A538TJK1_UNCEI</name>
<sequence>MVTGNGNEDLAVGNLTLGSPAVGTVTIMLGNGDGTFQPNSYAATGNGNRSVAIGDLNGDGKSDIVTANWLDGTTSVLLNAGSGLFLPKVDYDTGAGPYSVAVGDVSGDGKPDIVTANQGDGSLSVLLGNGNGTFQAKLDQVTGGSPVAVAIWDLNGDGKGDLVTANGAATIALLLSNGNGAFQQKVDVGTGVGPNSVTIGDVNGDGNMDIVTANSSGAEKAVWVVLGRGDGTFVERVDYATAGSPVSVAVKDLNGDLKPDLVAANNSGSDVSVRLGNGDGTFQARHEFATGLNPTSVAIEDVDGDSRPDIVTTNFGGASVSFLKGKGDGDFYTKIDYVTGNAPGGVAIADVTGDGTLDIVTANYADTTVSVLPGLGLGAFGPKQDHRVATNPASVGIADLNGDSKLDLVVSHINASPVNGTLAVLLGAGSGTFFAPMYYNVGDKPYSLAVGDITRDGKPDIVTANYDDNNVAFLINNGDGSGTFQPAVYYPTGTNPRSVELADLSGSGSGSGRMDLVVANSGGNTVSVLESIGYAFLPKVDYRAGNGPYGVAIADVSGDGNPDILTANYGGNSVSFLRNLAPPTTDVSLVTLSTETTVGRVRIEWYANGDRISQASVYRRTPESDWVLQGRPEPANRRIIYEDDTVSPGVSYGYRLVVRDITGYETAIETWVSVPAGRGAPAVLRLESARPNPFGGHAEFTYGLPRGGRVRLAVYDVQGRRVASVVDQFGGSGWRSVVWDGRDMAGREVGSGTYFLRLEYGGEVQVRKVVLAR</sequence>
<organism evidence="2 3">
    <name type="scientific">Eiseniibacteriota bacterium</name>
    <dbReference type="NCBI Taxonomy" id="2212470"/>
    <lineage>
        <taxon>Bacteria</taxon>
        <taxon>Candidatus Eiseniibacteriota</taxon>
    </lineage>
</organism>
<keyword evidence="1" id="KW-0732">Signal</keyword>
<reference evidence="2 3" key="1">
    <citation type="journal article" date="2019" name="Nat. Microbiol.">
        <title>Mediterranean grassland soil C-N compound turnover is dependent on rainfall and depth, and is mediated by genomically divergent microorganisms.</title>
        <authorList>
            <person name="Diamond S."/>
            <person name="Andeer P.F."/>
            <person name="Li Z."/>
            <person name="Crits-Christoph A."/>
            <person name="Burstein D."/>
            <person name="Anantharaman K."/>
            <person name="Lane K.R."/>
            <person name="Thomas B.C."/>
            <person name="Pan C."/>
            <person name="Northen T.R."/>
            <person name="Banfield J.F."/>
        </authorList>
    </citation>
    <scope>NUCLEOTIDE SEQUENCE [LARGE SCALE GENOMIC DNA]</scope>
    <source>
        <strain evidence="2">WS_9</strain>
    </source>
</reference>
<comment type="caution">
    <text evidence="2">The sequence shown here is derived from an EMBL/GenBank/DDBJ whole genome shotgun (WGS) entry which is preliminary data.</text>
</comment>
<dbReference type="Gene3D" id="2.30.30.100">
    <property type="match status" value="8"/>
</dbReference>
<dbReference type="Pfam" id="PF13517">
    <property type="entry name" value="FG-GAP_3"/>
    <property type="match status" value="6"/>
</dbReference>
<dbReference type="NCBIfam" id="TIGR04183">
    <property type="entry name" value="Por_Secre_tail"/>
    <property type="match status" value="1"/>
</dbReference>
<dbReference type="Gene3D" id="2.60.40.4070">
    <property type="match status" value="1"/>
</dbReference>
<accession>A0A538TJK1</accession>
<dbReference type="EMBL" id="VBOZ01000029">
    <property type="protein sequence ID" value="TMQ63790.1"/>
    <property type="molecule type" value="Genomic_DNA"/>
</dbReference>
<dbReference type="SUPFAM" id="SSF69318">
    <property type="entry name" value="Integrin alpha N-terminal domain"/>
    <property type="match status" value="2"/>
</dbReference>
<protein>
    <submittedName>
        <fullName evidence="2">T9SS type A sorting domain-containing protein</fullName>
    </submittedName>
</protein>
<proteinExistence type="predicted"/>
<evidence type="ECO:0000313" key="3">
    <source>
        <dbReference type="Proteomes" id="UP000317691"/>
    </source>
</evidence>
<dbReference type="InterPro" id="IPR026444">
    <property type="entry name" value="Secre_tail"/>
</dbReference>
<dbReference type="InterPro" id="IPR013517">
    <property type="entry name" value="FG-GAP"/>
</dbReference>
<evidence type="ECO:0000256" key="1">
    <source>
        <dbReference type="ARBA" id="ARBA00022729"/>
    </source>
</evidence>
<dbReference type="Proteomes" id="UP000317691">
    <property type="component" value="Unassembled WGS sequence"/>
</dbReference>